<dbReference type="RefSeq" id="WP_233087825.1">
    <property type="nucleotide sequence ID" value="NZ_BAABWN010000002.1"/>
</dbReference>
<accession>A0ABQ0A5Q5</accession>
<keyword evidence="1" id="KW-1133">Transmembrane helix</keyword>
<dbReference type="SUPFAM" id="SSF55874">
    <property type="entry name" value="ATPase domain of HSP90 chaperone/DNA topoisomerase II/histidine kinase"/>
    <property type="match status" value="1"/>
</dbReference>
<dbReference type="Gene3D" id="3.30.565.10">
    <property type="entry name" value="Histidine kinase-like ATPase, C-terminal domain"/>
    <property type="match status" value="1"/>
</dbReference>
<dbReference type="Proteomes" id="UP001465153">
    <property type="component" value="Unassembled WGS sequence"/>
</dbReference>
<dbReference type="PANTHER" id="PTHR34220">
    <property type="entry name" value="SENSOR HISTIDINE KINASE YPDA"/>
    <property type="match status" value="1"/>
</dbReference>
<proteinExistence type="predicted"/>
<evidence type="ECO:0000313" key="4">
    <source>
        <dbReference type="Proteomes" id="UP001465153"/>
    </source>
</evidence>
<keyword evidence="3" id="KW-0418">Kinase</keyword>
<keyword evidence="1" id="KW-0812">Transmembrane</keyword>
<comment type="caution">
    <text evidence="3">The sequence shown here is derived from an EMBL/GenBank/DDBJ whole genome shotgun (WGS) entry which is preliminary data.</text>
</comment>
<keyword evidence="1" id="KW-0472">Membrane</keyword>
<feature type="transmembrane region" description="Helical" evidence="1">
    <location>
        <begin position="34"/>
        <end position="54"/>
    </location>
</feature>
<dbReference type="EMBL" id="BAABWN010000002">
    <property type="protein sequence ID" value="GAA6166985.1"/>
    <property type="molecule type" value="Genomic_DNA"/>
</dbReference>
<dbReference type="InterPro" id="IPR010559">
    <property type="entry name" value="Sig_transdc_His_kin_internal"/>
</dbReference>
<gene>
    <name evidence="3" type="primary">algZ</name>
    <name evidence="3" type="ORF">NBRC116591_07950</name>
</gene>
<dbReference type="Pfam" id="PF06580">
    <property type="entry name" value="His_kinase"/>
    <property type="match status" value="1"/>
</dbReference>
<feature type="transmembrane region" description="Helical" evidence="1">
    <location>
        <begin position="66"/>
        <end position="91"/>
    </location>
</feature>
<sequence length="375" mass="41417">MKNTGSGPASADNSATVPNNRNESAAFLPDLCSLQSVLVLVVGALLIAIALVLVDSSLSNFNWPMLGQLSMLLQWITLGSAAVLCQLRFWLGRIPVAVAGALCYSFVVVIALVFTAIGQWLIYNTIDYDILARTGFITAIISGVVLRYMYLQQQLYHQQQASAKAQISALQARIRPHFLFNSMNSIVSLITIDPERAERVTLDLCDLFRSSLAKPALVPLNTELELVNQYFSIEKLRLGGRLVVHWKKSGDLSDVLIPSMILQPLLENAIYHGIEPRENGGEISISVSEVESVIYISITNPIPKDALGRPIEPLRRGNGLAQDNIRARLSAYCGSSATFETNVNDGEYHVNLSYNKTKLQRDFLEPDLLESEQKR</sequence>
<feature type="transmembrane region" description="Helical" evidence="1">
    <location>
        <begin position="130"/>
        <end position="150"/>
    </location>
</feature>
<protein>
    <submittedName>
        <fullName evidence="3">Alginate biosynthesis two-component system sensor histidine kinase AlgZ</fullName>
    </submittedName>
</protein>
<evidence type="ECO:0000256" key="1">
    <source>
        <dbReference type="SAM" id="Phobius"/>
    </source>
</evidence>
<keyword evidence="4" id="KW-1185">Reference proteome</keyword>
<keyword evidence="3" id="KW-0808">Transferase</keyword>
<dbReference type="PANTHER" id="PTHR34220:SF7">
    <property type="entry name" value="SENSOR HISTIDINE KINASE YPDA"/>
    <property type="match status" value="1"/>
</dbReference>
<feature type="transmembrane region" description="Helical" evidence="1">
    <location>
        <begin position="97"/>
        <end position="123"/>
    </location>
</feature>
<dbReference type="InterPro" id="IPR050640">
    <property type="entry name" value="Bact_2-comp_sensor_kinase"/>
</dbReference>
<dbReference type="GO" id="GO:0016301">
    <property type="term" value="F:kinase activity"/>
    <property type="evidence" value="ECO:0007669"/>
    <property type="project" value="UniProtKB-KW"/>
</dbReference>
<name>A0ABQ0A5Q5_9GAMM</name>
<dbReference type="InterPro" id="IPR036890">
    <property type="entry name" value="HATPase_C_sf"/>
</dbReference>
<reference evidence="3 4" key="1">
    <citation type="submission" date="2024-04" db="EMBL/GenBank/DDBJ databases">
        <title>Draft genome sequence of Sessilibacter corallicola NBRC 116591.</title>
        <authorList>
            <person name="Miyakawa T."/>
            <person name="Kusuya Y."/>
            <person name="Miura T."/>
        </authorList>
    </citation>
    <scope>NUCLEOTIDE SEQUENCE [LARGE SCALE GENOMIC DNA]</scope>
    <source>
        <strain evidence="3 4">KU-00831-HH</strain>
    </source>
</reference>
<evidence type="ECO:0000313" key="3">
    <source>
        <dbReference type="EMBL" id="GAA6166985.1"/>
    </source>
</evidence>
<feature type="domain" description="Signal transduction histidine kinase internal region" evidence="2">
    <location>
        <begin position="165"/>
        <end position="242"/>
    </location>
</feature>
<evidence type="ECO:0000259" key="2">
    <source>
        <dbReference type="Pfam" id="PF06580"/>
    </source>
</evidence>
<organism evidence="3 4">
    <name type="scientific">Sessilibacter corallicola</name>
    <dbReference type="NCBI Taxonomy" id="2904075"/>
    <lineage>
        <taxon>Bacteria</taxon>
        <taxon>Pseudomonadati</taxon>
        <taxon>Pseudomonadota</taxon>
        <taxon>Gammaproteobacteria</taxon>
        <taxon>Cellvibrionales</taxon>
        <taxon>Cellvibrionaceae</taxon>
        <taxon>Sessilibacter</taxon>
    </lineage>
</organism>